<accession>A0ABQ0K1U9</accession>
<name>A0ABQ0K1U9_9BACT</name>
<keyword evidence="2" id="KW-1185">Reference proteome</keyword>
<evidence type="ECO:0000313" key="2">
    <source>
        <dbReference type="Proteomes" id="UP000032309"/>
    </source>
</evidence>
<organism evidence="1 2">
    <name type="scientific">Candidatus Brocadia sinica JPN1</name>
    <dbReference type="NCBI Taxonomy" id="1197129"/>
    <lineage>
        <taxon>Bacteria</taxon>
        <taxon>Pseudomonadati</taxon>
        <taxon>Planctomycetota</taxon>
        <taxon>Candidatus Brocadiia</taxon>
        <taxon>Candidatus Brocadiales</taxon>
        <taxon>Candidatus Brocadiaceae</taxon>
        <taxon>Candidatus Brocadia</taxon>
    </lineage>
</organism>
<proteinExistence type="predicted"/>
<reference evidence="2" key="1">
    <citation type="journal article" date="2015" name="Genome Announc.">
        <title>Draft Genome Sequence of an Anaerobic Ammonium-Oxidizing Bacterium, "Candidatus Brocadia sinica".</title>
        <authorList>
            <person name="Oshiki M."/>
            <person name="Shinyako-Hata K."/>
            <person name="Satoh H."/>
            <person name="Okabe S."/>
        </authorList>
    </citation>
    <scope>NUCLEOTIDE SEQUENCE [LARGE SCALE GENOMIC DNA]</scope>
    <source>
        <strain evidence="2">JPN1</strain>
    </source>
</reference>
<dbReference type="EMBL" id="BAFN01000001">
    <property type="protein sequence ID" value="GAN35051.1"/>
    <property type="molecule type" value="Genomic_DNA"/>
</dbReference>
<gene>
    <name evidence="1" type="ORF">BROSI_A3597</name>
</gene>
<comment type="caution">
    <text evidence="1">The sequence shown here is derived from an EMBL/GenBank/DDBJ whole genome shotgun (WGS) entry which is preliminary data.</text>
</comment>
<dbReference type="Proteomes" id="UP000032309">
    <property type="component" value="Unassembled WGS sequence"/>
</dbReference>
<sequence length="72" mass="8206">MPKNNHFWVRIAKVGLIAMTWKDAILYSYKKTVGSRKGRLSRVKELASLLDEKRVQMVYISQTASLYQCAGG</sequence>
<evidence type="ECO:0000313" key="1">
    <source>
        <dbReference type="EMBL" id="GAN35051.1"/>
    </source>
</evidence>
<protein>
    <submittedName>
        <fullName evidence="1">Uncharacterized protein</fullName>
    </submittedName>
</protein>